<feature type="transmembrane region" description="Helical" evidence="10">
    <location>
        <begin position="571"/>
        <end position="588"/>
    </location>
</feature>
<evidence type="ECO:0000313" key="13">
    <source>
        <dbReference type="Proteomes" id="UP000734854"/>
    </source>
</evidence>
<keyword evidence="6" id="KW-0915">Sodium</keyword>
<dbReference type="EMBL" id="JACMSC010000011">
    <property type="protein sequence ID" value="KAG6500803.1"/>
    <property type="molecule type" value="Genomic_DNA"/>
</dbReference>
<dbReference type="InterPro" id="IPR051359">
    <property type="entry name" value="CaCA_antiporter"/>
</dbReference>
<dbReference type="OrthoDB" id="407410at2759"/>
<evidence type="ECO:0000256" key="4">
    <source>
        <dbReference type="ARBA" id="ARBA00022692"/>
    </source>
</evidence>
<dbReference type="Pfam" id="PF01699">
    <property type="entry name" value="Na_Ca_ex"/>
    <property type="match status" value="2"/>
</dbReference>
<dbReference type="PANTHER" id="PTHR12266">
    <property type="entry name" value="NA+/CA2+ K+ INDEPENDENT EXCHANGER"/>
    <property type="match status" value="1"/>
</dbReference>
<evidence type="ECO:0000256" key="10">
    <source>
        <dbReference type="SAM" id="Phobius"/>
    </source>
</evidence>
<evidence type="ECO:0000256" key="6">
    <source>
        <dbReference type="ARBA" id="ARBA00023053"/>
    </source>
</evidence>
<feature type="transmembrane region" description="Helical" evidence="10">
    <location>
        <begin position="121"/>
        <end position="139"/>
    </location>
</feature>
<evidence type="ECO:0000256" key="5">
    <source>
        <dbReference type="ARBA" id="ARBA00022989"/>
    </source>
</evidence>
<keyword evidence="8" id="KW-0406">Ion transport</keyword>
<comment type="subcellular location">
    <subcellularLocation>
        <location evidence="1">Membrane</location>
        <topology evidence="1">Multi-pass membrane protein</topology>
    </subcellularLocation>
</comment>
<dbReference type="PANTHER" id="PTHR12266:SF0">
    <property type="entry name" value="MITOCHONDRIAL SODIUM_CALCIUM EXCHANGER PROTEIN"/>
    <property type="match status" value="1"/>
</dbReference>
<evidence type="ECO:0000256" key="3">
    <source>
        <dbReference type="ARBA" id="ARBA00022449"/>
    </source>
</evidence>
<dbReference type="AlphaFoldDB" id="A0A8J5GFZ2"/>
<dbReference type="InterPro" id="IPR004837">
    <property type="entry name" value="NaCa_Exmemb"/>
</dbReference>
<proteinExistence type="inferred from homology"/>
<keyword evidence="3" id="KW-0050">Antiport</keyword>
<comment type="caution">
    <text evidence="12">The sequence shown here is derived from an EMBL/GenBank/DDBJ whole genome shotgun (WGS) entry which is preliminary data.</text>
</comment>
<feature type="transmembrane region" description="Helical" evidence="10">
    <location>
        <begin position="256"/>
        <end position="278"/>
    </location>
</feature>
<keyword evidence="2" id="KW-0813">Transport</keyword>
<gene>
    <name evidence="12" type="ORF">ZIOFF_040658</name>
</gene>
<dbReference type="GO" id="GO:0016020">
    <property type="term" value="C:membrane"/>
    <property type="evidence" value="ECO:0007669"/>
    <property type="project" value="UniProtKB-SubCell"/>
</dbReference>
<dbReference type="GO" id="GO:0015297">
    <property type="term" value="F:antiporter activity"/>
    <property type="evidence" value="ECO:0007669"/>
    <property type="project" value="UniProtKB-KW"/>
</dbReference>
<sequence>MVEKLTRGYRIRALLNASFSVILLLFLFNRHDVFRNQFPQQDLDYFSSPTSIHPRRLIEKVSSFNSTISEVGNIQSLCSGLARSEGFVAKCKYVRSHIKCDTDGFFDYLAFFYCTCQNFPALGYAVLGLWMVALFYLLGNTAADYFCSSLANVSSLLRLSPTVSGVTLLPLGNGAPDVFASIAAFMGSSGSGGVGLNSVLGGATFVTCIVVGTVTFCVADKNVQIDRKCFIRDVSFFLFALAALSIILIIGKISVLGAVMFILIYVLYAFIVAANELLREQAHRLKLDSLTPLLPPGGSIFSYASDEDLPMCSHFLDDDAGADAPHLNNLPQWFWASHVAIYSNQGFGHSHEKPRPPWGWKEEEETGTTLFGKLLNVLEIPLSVPRRLTIPVVEEDRWSKVYAVASATLAPILLAFLWNSRHNEDSVFSAIVFLVGALVGGVLGVLALMFTSHEHPPRKYLLLWVSGGFVMSIVWFYMIAGELLSLLVSLGLILQINPSILGLTVLAWGNSMGDLMSNVALALNGGDAVQVAMSGCYAGPMFNTLAGLGISMLLGACSARPASFMLPQDSSCIYTMAFLMSGLLWALFVLPRHDMRPNKLLGFGLIVIYLIFISIRVSDAIGLMKLLLGVS</sequence>
<dbReference type="Proteomes" id="UP000734854">
    <property type="component" value="Unassembled WGS sequence"/>
</dbReference>
<keyword evidence="4 10" id="KW-0812">Transmembrane</keyword>
<feature type="transmembrane region" description="Helical" evidence="10">
    <location>
        <begin position="426"/>
        <end position="448"/>
    </location>
</feature>
<accession>A0A8J5GFZ2</accession>
<keyword evidence="13" id="KW-1185">Reference proteome</keyword>
<feature type="transmembrane region" description="Helical" evidence="10">
    <location>
        <begin position="199"/>
        <end position="218"/>
    </location>
</feature>
<feature type="domain" description="Sodium/calcium exchanger membrane region" evidence="11">
    <location>
        <begin position="467"/>
        <end position="616"/>
    </location>
</feature>
<organism evidence="12 13">
    <name type="scientific">Zingiber officinale</name>
    <name type="common">Ginger</name>
    <name type="synonym">Amomum zingiber</name>
    <dbReference type="NCBI Taxonomy" id="94328"/>
    <lineage>
        <taxon>Eukaryota</taxon>
        <taxon>Viridiplantae</taxon>
        <taxon>Streptophyta</taxon>
        <taxon>Embryophyta</taxon>
        <taxon>Tracheophyta</taxon>
        <taxon>Spermatophyta</taxon>
        <taxon>Magnoliopsida</taxon>
        <taxon>Liliopsida</taxon>
        <taxon>Zingiberales</taxon>
        <taxon>Zingiberaceae</taxon>
        <taxon>Zingiber</taxon>
    </lineage>
</organism>
<dbReference type="GO" id="GO:0008324">
    <property type="term" value="F:monoatomic cation transmembrane transporter activity"/>
    <property type="evidence" value="ECO:0007669"/>
    <property type="project" value="TreeGrafter"/>
</dbReference>
<evidence type="ECO:0000256" key="1">
    <source>
        <dbReference type="ARBA" id="ARBA00004141"/>
    </source>
</evidence>
<keyword evidence="7 10" id="KW-0472">Membrane</keyword>
<reference evidence="12 13" key="1">
    <citation type="submission" date="2020-08" db="EMBL/GenBank/DDBJ databases">
        <title>Plant Genome Project.</title>
        <authorList>
            <person name="Zhang R.-G."/>
        </authorList>
    </citation>
    <scope>NUCLEOTIDE SEQUENCE [LARGE SCALE GENOMIC DNA]</scope>
    <source>
        <tissue evidence="12">Rhizome</tissue>
    </source>
</reference>
<evidence type="ECO:0000259" key="11">
    <source>
        <dbReference type="Pfam" id="PF01699"/>
    </source>
</evidence>
<comment type="similarity">
    <text evidence="9">Belongs to the Ca(2+):cation antiporter (CaCA) (TC 2.A.19) family. Cation/calcium exchanger (CCX) subfamily.</text>
</comment>
<evidence type="ECO:0000256" key="7">
    <source>
        <dbReference type="ARBA" id="ARBA00023136"/>
    </source>
</evidence>
<evidence type="ECO:0000256" key="2">
    <source>
        <dbReference type="ARBA" id="ARBA00022448"/>
    </source>
</evidence>
<feature type="domain" description="Sodium/calcium exchanger membrane region" evidence="11">
    <location>
        <begin position="128"/>
        <end position="272"/>
    </location>
</feature>
<evidence type="ECO:0000313" key="12">
    <source>
        <dbReference type="EMBL" id="KAG6500803.1"/>
    </source>
</evidence>
<feature type="transmembrane region" description="Helical" evidence="10">
    <location>
        <begin position="486"/>
        <end position="508"/>
    </location>
</feature>
<feature type="transmembrane region" description="Helical" evidence="10">
    <location>
        <begin position="460"/>
        <end position="480"/>
    </location>
</feature>
<dbReference type="GO" id="GO:0006814">
    <property type="term" value="P:sodium ion transport"/>
    <property type="evidence" value="ECO:0007669"/>
    <property type="project" value="UniProtKB-KW"/>
</dbReference>
<feature type="transmembrane region" description="Helical" evidence="10">
    <location>
        <begin position="600"/>
        <end position="618"/>
    </location>
</feature>
<evidence type="ECO:0000256" key="9">
    <source>
        <dbReference type="ARBA" id="ARBA00038187"/>
    </source>
</evidence>
<feature type="transmembrane region" description="Helical" evidence="10">
    <location>
        <begin position="230"/>
        <end position="250"/>
    </location>
</feature>
<name>A0A8J5GFZ2_ZINOF</name>
<keyword evidence="5 10" id="KW-1133">Transmembrane helix</keyword>
<keyword evidence="8" id="KW-0739">Sodium transport</keyword>
<protein>
    <recommendedName>
        <fullName evidence="11">Sodium/calcium exchanger membrane region domain-containing protein</fullName>
    </recommendedName>
</protein>
<feature type="transmembrane region" description="Helical" evidence="10">
    <location>
        <begin position="12"/>
        <end position="28"/>
    </location>
</feature>
<evidence type="ECO:0000256" key="8">
    <source>
        <dbReference type="ARBA" id="ARBA00023201"/>
    </source>
</evidence>